<dbReference type="SUPFAM" id="SSF46785">
    <property type="entry name" value="Winged helix' DNA-binding domain"/>
    <property type="match status" value="1"/>
</dbReference>
<dbReference type="STRING" id="35622.SAMN04489764_0134"/>
<evidence type="ECO:0000256" key="3">
    <source>
        <dbReference type="ARBA" id="ARBA00023163"/>
    </source>
</evidence>
<dbReference type="InterPro" id="IPR036527">
    <property type="entry name" value="SCP2_sterol-bd_dom_sf"/>
</dbReference>
<dbReference type="PANTHER" id="PTHR33204">
    <property type="entry name" value="TRANSCRIPTIONAL REGULATOR, MARR FAMILY"/>
    <property type="match status" value="1"/>
</dbReference>
<name>A0A1H0ZTV1_9ACTN</name>
<reference evidence="5 6" key="1">
    <citation type="submission" date="2016-10" db="EMBL/GenBank/DDBJ databases">
        <authorList>
            <person name="de Groot N.N."/>
        </authorList>
    </citation>
    <scope>NUCLEOTIDE SEQUENCE [LARGE SCALE GENOMIC DNA]</scope>
    <source>
        <strain evidence="5 6">DSM 43794</strain>
    </source>
</reference>
<dbReference type="InterPro" id="IPR036388">
    <property type="entry name" value="WH-like_DNA-bd_sf"/>
</dbReference>
<evidence type="ECO:0000256" key="2">
    <source>
        <dbReference type="ARBA" id="ARBA00023125"/>
    </source>
</evidence>
<evidence type="ECO:0000259" key="4">
    <source>
        <dbReference type="PROSITE" id="PS51118"/>
    </source>
</evidence>
<keyword evidence="3" id="KW-0804">Transcription</keyword>
<dbReference type="Proteomes" id="UP000217103">
    <property type="component" value="Unassembled WGS sequence"/>
</dbReference>
<protein>
    <submittedName>
        <fullName evidence="5">DNA-binding transcriptional regulator, HxlR family</fullName>
    </submittedName>
</protein>
<dbReference type="InterPro" id="IPR002577">
    <property type="entry name" value="HTH_HxlR"/>
</dbReference>
<keyword evidence="1" id="KW-0805">Transcription regulation</keyword>
<dbReference type="SUPFAM" id="SSF55718">
    <property type="entry name" value="SCP-like"/>
    <property type="match status" value="1"/>
</dbReference>
<dbReference type="InterPro" id="IPR036390">
    <property type="entry name" value="WH_DNA-bd_sf"/>
</dbReference>
<proteinExistence type="predicted"/>
<dbReference type="PROSITE" id="PS51118">
    <property type="entry name" value="HTH_HXLR"/>
    <property type="match status" value="1"/>
</dbReference>
<dbReference type="AlphaFoldDB" id="A0A1H0ZTV1"/>
<keyword evidence="2 5" id="KW-0238">DNA-binding</keyword>
<dbReference type="RefSeq" id="WP_207549816.1">
    <property type="nucleotide sequence ID" value="NZ_FNKK01000002.1"/>
</dbReference>
<dbReference type="PANTHER" id="PTHR33204:SF18">
    <property type="entry name" value="TRANSCRIPTIONAL REGULATORY PROTEIN"/>
    <property type="match status" value="1"/>
</dbReference>
<feature type="domain" description="HTH hxlR-type" evidence="4">
    <location>
        <begin position="68"/>
        <end position="174"/>
    </location>
</feature>
<evidence type="ECO:0000256" key="1">
    <source>
        <dbReference type="ARBA" id="ARBA00023015"/>
    </source>
</evidence>
<gene>
    <name evidence="5" type="ORF">SAMN04489764_0134</name>
</gene>
<organism evidence="5 6">
    <name type="scientific">Thermostaphylospora chromogena</name>
    <dbReference type="NCBI Taxonomy" id="35622"/>
    <lineage>
        <taxon>Bacteria</taxon>
        <taxon>Bacillati</taxon>
        <taxon>Actinomycetota</taxon>
        <taxon>Actinomycetes</taxon>
        <taxon>Streptosporangiales</taxon>
        <taxon>Thermomonosporaceae</taxon>
        <taxon>Thermostaphylospora</taxon>
    </lineage>
</organism>
<sequence length="284" mass="31440">MTETAMWKMVVDERGVTISSDHFQLTADRARMGEVDLDSDPLADAAFDMEGVLNDLQTVTRGTYGQYCGLARALEVIGERWSMLIIRDLFVSPKSKAEIRQGLPRIPERILTARIKELERTGVIRCRALDATENTGSDSLDDLVVYELTPFGSQLEDAMKLLSRWGAQMLDRPRPEDIVTPDSLVMALRTMFGEEAARGLHAGYELRIGDIVIHARIDDGKLRAGKGPLPGADLIIEPGTTLRALMAGELTPQEAIESGELRLVGDPGLMDRFVDVFRFRPATL</sequence>
<evidence type="ECO:0000313" key="6">
    <source>
        <dbReference type="Proteomes" id="UP000217103"/>
    </source>
</evidence>
<dbReference type="Pfam" id="PF01638">
    <property type="entry name" value="HxlR"/>
    <property type="match status" value="1"/>
</dbReference>
<evidence type="ECO:0000313" key="5">
    <source>
        <dbReference type="EMBL" id="SDQ30691.1"/>
    </source>
</evidence>
<keyword evidence="6" id="KW-1185">Reference proteome</keyword>
<accession>A0A1H0ZTV1</accession>
<dbReference type="Gene3D" id="3.30.1050.10">
    <property type="entry name" value="SCP2 sterol-binding domain"/>
    <property type="match status" value="1"/>
</dbReference>
<dbReference type="EMBL" id="FNKK01000002">
    <property type="protein sequence ID" value="SDQ30691.1"/>
    <property type="molecule type" value="Genomic_DNA"/>
</dbReference>
<dbReference type="GO" id="GO:0003677">
    <property type="term" value="F:DNA binding"/>
    <property type="evidence" value="ECO:0007669"/>
    <property type="project" value="UniProtKB-KW"/>
</dbReference>
<dbReference type="Gene3D" id="1.10.10.10">
    <property type="entry name" value="Winged helix-like DNA-binding domain superfamily/Winged helix DNA-binding domain"/>
    <property type="match status" value="1"/>
</dbReference>